<evidence type="ECO:0000313" key="1">
    <source>
        <dbReference type="EMBL" id="PIP53060.1"/>
    </source>
</evidence>
<dbReference type="AlphaFoldDB" id="A0A2H0B7N7"/>
<proteinExistence type="predicted"/>
<evidence type="ECO:0000313" key="2">
    <source>
        <dbReference type="Proteomes" id="UP000229459"/>
    </source>
</evidence>
<sequence length="95" mass="11096">MVERNKVHEQFFRTRASDPEALFNAFHRYQIGLSRLATQEGNILDPKMQDIVREMGLRRGLTYADITQIALILDGGEEGKYSQRWQRVLEKNCPE</sequence>
<accession>A0A2H0B7N7</accession>
<gene>
    <name evidence="1" type="ORF">COX08_03025</name>
</gene>
<reference evidence="1 2" key="1">
    <citation type="submission" date="2017-09" db="EMBL/GenBank/DDBJ databases">
        <title>Depth-based differentiation of microbial function through sediment-hosted aquifers and enrichment of novel symbionts in the deep terrestrial subsurface.</title>
        <authorList>
            <person name="Probst A.J."/>
            <person name="Ladd B."/>
            <person name="Jarett J.K."/>
            <person name="Geller-Mcgrath D.E."/>
            <person name="Sieber C.M."/>
            <person name="Emerson J.B."/>
            <person name="Anantharaman K."/>
            <person name="Thomas B.C."/>
            <person name="Malmstrom R."/>
            <person name="Stieglmeier M."/>
            <person name="Klingl A."/>
            <person name="Woyke T."/>
            <person name="Ryan C.M."/>
            <person name="Banfield J.F."/>
        </authorList>
    </citation>
    <scope>NUCLEOTIDE SEQUENCE [LARGE SCALE GENOMIC DNA]</scope>
    <source>
        <strain evidence="1">CG23_combo_of_CG06-09_8_20_14_all_34_8</strain>
    </source>
</reference>
<protein>
    <submittedName>
        <fullName evidence="1">Uncharacterized protein</fullName>
    </submittedName>
</protein>
<comment type="caution">
    <text evidence="1">The sequence shown here is derived from an EMBL/GenBank/DDBJ whole genome shotgun (WGS) entry which is preliminary data.</text>
</comment>
<dbReference type="Proteomes" id="UP000229459">
    <property type="component" value="Unassembled WGS sequence"/>
</dbReference>
<dbReference type="EMBL" id="PCSR01000073">
    <property type="protein sequence ID" value="PIP53060.1"/>
    <property type="molecule type" value="Genomic_DNA"/>
</dbReference>
<organism evidence="1 2">
    <name type="scientific">Candidatus Beckwithbacteria bacterium CG23_combo_of_CG06-09_8_20_14_all_34_8</name>
    <dbReference type="NCBI Taxonomy" id="1974497"/>
    <lineage>
        <taxon>Bacteria</taxon>
        <taxon>Candidatus Beckwithiibacteriota</taxon>
    </lineage>
</organism>
<name>A0A2H0B7N7_9BACT</name>